<dbReference type="EMBL" id="QRDW01000011">
    <property type="protein sequence ID" value="RED45816.1"/>
    <property type="molecule type" value="Genomic_DNA"/>
</dbReference>
<keyword evidence="2 4" id="KW-0378">Hydrolase</keyword>
<protein>
    <submittedName>
        <fullName evidence="4">N-carbamoyl-L-amino-acid hydrolase</fullName>
    </submittedName>
</protein>
<evidence type="ECO:0000313" key="5">
    <source>
        <dbReference type="Proteomes" id="UP000256845"/>
    </source>
</evidence>
<dbReference type="OrthoDB" id="9808195at2"/>
<comment type="similarity">
    <text evidence="1">Belongs to the peptidase M20 family.</text>
</comment>
<dbReference type="GO" id="GO:0046872">
    <property type="term" value="F:metal ion binding"/>
    <property type="evidence" value="ECO:0007669"/>
    <property type="project" value="UniProtKB-KW"/>
</dbReference>
<name>A0A3D9HA32_9PROT</name>
<evidence type="ECO:0000256" key="1">
    <source>
        <dbReference type="ARBA" id="ARBA00006153"/>
    </source>
</evidence>
<comment type="cofactor">
    <cofactor evidence="3">
        <name>Zn(2+)</name>
        <dbReference type="ChEBI" id="CHEBI:29105"/>
    </cofactor>
    <text evidence="3">Binds 2 Zn(2+) ions per subunit.</text>
</comment>
<dbReference type="NCBIfam" id="NF006771">
    <property type="entry name" value="PRK09290.1-5"/>
    <property type="match status" value="1"/>
</dbReference>
<comment type="caution">
    <text evidence="4">The sequence shown here is derived from an EMBL/GenBank/DDBJ whole genome shotgun (WGS) entry which is preliminary data.</text>
</comment>
<dbReference type="PANTHER" id="PTHR32494">
    <property type="entry name" value="ALLANTOATE DEIMINASE-RELATED"/>
    <property type="match status" value="1"/>
</dbReference>
<dbReference type="Gene3D" id="3.40.630.10">
    <property type="entry name" value="Zn peptidases"/>
    <property type="match status" value="1"/>
</dbReference>
<feature type="binding site" evidence="3">
    <location>
        <position position="113"/>
    </location>
    <ligand>
        <name>Zn(2+)</name>
        <dbReference type="ChEBI" id="CHEBI:29105"/>
        <label>1</label>
    </ligand>
</feature>
<dbReference type="InterPro" id="IPR036264">
    <property type="entry name" value="Bact_exopeptidase_dim_dom"/>
</dbReference>
<proteinExistence type="inferred from homology"/>
<reference evidence="4 5" key="1">
    <citation type="submission" date="2018-07" db="EMBL/GenBank/DDBJ databases">
        <title>Genomic Encyclopedia of Type Strains, Phase III (KMG-III): the genomes of soil and plant-associated and newly described type strains.</title>
        <authorList>
            <person name="Whitman W."/>
        </authorList>
    </citation>
    <scope>NUCLEOTIDE SEQUENCE [LARGE SCALE GENOMIC DNA]</scope>
    <source>
        <strain evidence="4 5">CECT 8488</strain>
    </source>
</reference>
<accession>A0A3D9HA32</accession>
<dbReference type="PANTHER" id="PTHR32494:SF5">
    <property type="entry name" value="ALLANTOATE AMIDOHYDROLASE"/>
    <property type="match status" value="1"/>
</dbReference>
<dbReference type="PIRSF" id="PIRSF001235">
    <property type="entry name" value="Amidase_carbamoylase"/>
    <property type="match status" value="1"/>
</dbReference>
<feature type="binding site" evidence="3">
    <location>
        <position position="148"/>
    </location>
    <ligand>
        <name>Zn(2+)</name>
        <dbReference type="ChEBI" id="CHEBI:29105"/>
        <label>2</label>
    </ligand>
</feature>
<dbReference type="InterPro" id="IPR010158">
    <property type="entry name" value="Amidase_Cbmase"/>
</dbReference>
<dbReference type="CDD" id="cd03884">
    <property type="entry name" value="M20_bAS"/>
    <property type="match status" value="1"/>
</dbReference>
<keyword evidence="3" id="KW-0479">Metal-binding</keyword>
<evidence type="ECO:0000313" key="4">
    <source>
        <dbReference type="EMBL" id="RED45816.1"/>
    </source>
</evidence>
<gene>
    <name evidence="4" type="ORF">DFP90_11163</name>
</gene>
<sequence length="430" mass="46350">MDSIQTDSTLESVAQPVNRLPEKFHVNVDRLRDDLDGLNTFGCIAETGGISRTSFSDADMEGRRWLMAEMEKAGLSTRMDAVGNVFGLWPASNAPVVMTGSHLDTVPNGGRFDGTLGVLAGLEAVRSLKEQGFSPRFPIEILATSEEEGRFGGMLGSQALAGAIDPDWLETTQDDSGTLLKDAMAQHGLDARQALQLKYQTPIRAFIELHIEQGPVLDRKNIPVGIVEGISGCANYSITLSGRSNHAGTTPMDMRADAFAGLAEFASAIPQIIEQAGSDQSRLTIGQVELKPNYPHTIPGRATFTLILRDMEENIMTTLAEICAGRLSDIARHHDLQLDIRQVSWLSPVPCNPDIQRLLADEADHLSLGSLTMPSGAGHDCQFMANLAPSGMIFVPSINGVSHSPLEDTNWRDIEAGARLLANALARLAS</sequence>
<evidence type="ECO:0000256" key="2">
    <source>
        <dbReference type="ARBA" id="ARBA00022801"/>
    </source>
</evidence>
<feature type="binding site" evidence="3">
    <location>
        <position position="113"/>
    </location>
    <ligand>
        <name>Zn(2+)</name>
        <dbReference type="ChEBI" id="CHEBI:29105"/>
        <label>2</label>
    </ligand>
</feature>
<dbReference type="InterPro" id="IPR002933">
    <property type="entry name" value="Peptidase_M20"/>
</dbReference>
<dbReference type="SUPFAM" id="SSF53187">
    <property type="entry name" value="Zn-dependent exopeptidases"/>
    <property type="match status" value="1"/>
</dbReference>
<feature type="binding site" evidence="3">
    <location>
        <position position="210"/>
    </location>
    <ligand>
        <name>Zn(2+)</name>
        <dbReference type="ChEBI" id="CHEBI:29105"/>
        <label>1</label>
    </ligand>
</feature>
<dbReference type="Gene3D" id="3.30.70.360">
    <property type="match status" value="1"/>
</dbReference>
<dbReference type="AlphaFoldDB" id="A0A3D9HA32"/>
<organism evidence="4 5">
    <name type="scientific">Aestuariispira insulae</name>
    <dbReference type="NCBI Taxonomy" id="1461337"/>
    <lineage>
        <taxon>Bacteria</taxon>
        <taxon>Pseudomonadati</taxon>
        <taxon>Pseudomonadota</taxon>
        <taxon>Alphaproteobacteria</taxon>
        <taxon>Rhodospirillales</taxon>
        <taxon>Kiloniellaceae</taxon>
        <taxon>Aestuariispira</taxon>
    </lineage>
</organism>
<feature type="binding site" evidence="3">
    <location>
        <position position="403"/>
    </location>
    <ligand>
        <name>Zn(2+)</name>
        <dbReference type="ChEBI" id="CHEBI:29105"/>
        <label>2</label>
    </ligand>
</feature>
<dbReference type="SUPFAM" id="SSF55031">
    <property type="entry name" value="Bacterial exopeptidase dimerisation domain"/>
    <property type="match status" value="1"/>
</dbReference>
<dbReference type="Pfam" id="PF01546">
    <property type="entry name" value="Peptidase_M20"/>
    <property type="match status" value="1"/>
</dbReference>
<keyword evidence="3" id="KW-0862">Zinc</keyword>
<feature type="binding site" evidence="3">
    <location>
        <position position="102"/>
    </location>
    <ligand>
        <name>Zn(2+)</name>
        <dbReference type="ChEBI" id="CHEBI:29105"/>
        <label>1</label>
    </ligand>
</feature>
<keyword evidence="5" id="KW-1185">Reference proteome</keyword>
<evidence type="ECO:0000256" key="3">
    <source>
        <dbReference type="PIRSR" id="PIRSR001235-1"/>
    </source>
</evidence>
<dbReference type="Proteomes" id="UP000256845">
    <property type="component" value="Unassembled WGS sequence"/>
</dbReference>
<dbReference type="NCBIfam" id="TIGR01879">
    <property type="entry name" value="hydantase"/>
    <property type="match status" value="1"/>
</dbReference>
<dbReference type="GO" id="GO:0016813">
    <property type="term" value="F:hydrolase activity, acting on carbon-nitrogen (but not peptide) bonds, in linear amidines"/>
    <property type="evidence" value="ECO:0007669"/>
    <property type="project" value="InterPro"/>
</dbReference>
<dbReference type="RefSeq" id="WP_115938395.1">
    <property type="nucleotide sequence ID" value="NZ_QRDW01000011.1"/>
</dbReference>